<organism evidence="1 2">
    <name type="scientific">Amycolatopsis lexingtonensis</name>
    <dbReference type="NCBI Taxonomy" id="218822"/>
    <lineage>
        <taxon>Bacteria</taxon>
        <taxon>Bacillati</taxon>
        <taxon>Actinomycetota</taxon>
        <taxon>Actinomycetes</taxon>
        <taxon>Pseudonocardiales</taxon>
        <taxon>Pseudonocardiaceae</taxon>
        <taxon>Amycolatopsis</taxon>
    </lineage>
</organism>
<reference evidence="1 2" key="1">
    <citation type="submission" date="2020-10" db="EMBL/GenBank/DDBJ databases">
        <title>Sequencing the genomes of 1000 actinobacteria strains.</title>
        <authorList>
            <person name="Klenk H.-P."/>
        </authorList>
    </citation>
    <scope>NUCLEOTIDE SEQUENCE [LARGE SCALE GENOMIC DNA]</scope>
    <source>
        <strain evidence="1 2">DSM 44653</strain>
    </source>
</reference>
<dbReference type="RefSeq" id="WP_225955576.1">
    <property type="nucleotide sequence ID" value="NZ_JADBEG010000001.1"/>
</dbReference>
<sequence>MGQLAVREAGYAKLASRSGSSGRVWPASPRLGDLQLDEILPNAGGCSHEIKFTGGTIVIECADLTAEWLSA</sequence>
<name>A0ABR9HRJ3_9PSEU</name>
<dbReference type="EMBL" id="JADBEG010000001">
    <property type="protein sequence ID" value="MBE1493546.1"/>
    <property type="molecule type" value="Genomic_DNA"/>
</dbReference>
<evidence type="ECO:0000313" key="2">
    <source>
        <dbReference type="Proteomes" id="UP000631670"/>
    </source>
</evidence>
<gene>
    <name evidence="1" type="ORF">H4696_000646</name>
</gene>
<accession>A0ABR9HRJ3</accession>
<protein>
    <submittedName>
        <fullName evidence="1">Uncharacterized protein</fullName>
    </submittedName>
</protein>
<dbReference type="Proteomes" id="UP000631670">
    <property type="component" value="Unassembled WGS sequence"/>
</dbReference>
<proteinExistence type="predicted"/>
<comment type="caution">
    <text evidence="1">The sequence shown here is derived from an EMBL/GenBank/DDBJ whole genome shotgun (WGS) entry which is preliminary data.</text>
</comment>
<keyword evidence="2" id="KW-1185">Reference proteome</keyword>
<evidence type="ECO:0000313" key="1">
    <source>
        <dbReference type="EMBL" id="MBE1493546.1"/>
    </source>
</evidence>